<dbReference type="Ensembl" id="ENSEBUT00000007843.1">
    <property type="protein sequence ID" value="ENSEBUP00000007362.1"/>
    <property type="gene ID" value="ENSEBUG00000004816.1"/>
</dbReference>
<dbReference type="InterPro" id="IPR046807">
    <property type="entry name" value="Tra1_central"/>
</dbReference>
<protein>
    <submittedName>
        <fullName evidence="1">Uncharacterized protein</fullName>
    </submittedName>
</protein>
<dbReference type="PANTHER" id="PTHR11139:SF1">
    <property type="entry name" value="TRANSFORMATION_TRANSCRIPTION DOMAIN-ASSOCIATED PROTEIN"/>
    <property type="match status" value="1"/>
</dbReference>
<dbReference type="SUPFAM" id="SSF48371">
    <property type="entry name" value="ARM repeat"/>
    <property type="match status" value="1"/>
</dbReference>
<reference evidence="1" key="2">
    <citation type="submission" date="2025-09" db="UniProtKB">
        <authorList>
            <consortium name="Ensembl"/>
        </authorList>
    </citation>
    <scope>IDENTIFICATION</scope>
</reference>
<dbReference type="InterPro" id="IPR050517">
    <property type="entry name" value="DDR_Repair_Kinase"/>
</dbReference>
<dbReference type="GO" id="GO:0005634">
    <property type="term" value="C:nucleus"/>
    <property type="evidence" value="ECO:0007669"/>
    <property type="project" value="TreeGrafter"/>
</dbReference>
<sequence length="192" mass="21186">MRCTTELEPPIQLSLAFLPHCLVLPSSRCHAGLNMLRSGLHKQHTKDLLVELCLTVPVHLSCLLPHLSLLMDPLISALNGSQTLVNQGLCVLEFCVDNLQTDSLYHHIQPVHAELMQALCRTLRNPADNISHLAYRVLGKFGGSNHKMLKEAQKLCWRSTEGDGPSTTVESSDCKDSVQLPMEEVLTAAVMT</sequence>
<dbReference type="GeneTree" id="ENSGT00390000017961"/>
<keyword evidence="2" id="KW-1185">Reference proteome</keyword>
<reference evidence="1" key="1">
    <citation type="submission" date="2025-08" db="UniProtKB">
        <authorList>
            <consortium name="Ensembl"/>
        </authorList>
    </citation>
    <scope>IDENTIFICATION</scope>
</reference>
<dbReference type="GO" id="GO:0000124">
    <property type="term" value="C:SAGA complex"/>
    <property type="evidence" value="ECO:0007669"/>
    <property type="project" value="TreeGrafter"/>
</dbReference>
<dbReference type="Proteomes" id="UP000694388">
    <property type="component" value="Unplaced"/>
</dbReference>
<dbReference type="GO" id="GO:0035267">
    <property type="term" value="C:NuA4 histone acetyltransferase complex"/>
    <property type="evidence" value="ECO:0007669"/>
    <property type="project" value="TreeGrafter"/>
</dbReference>
<dbReference type="InterPro" id="IPR016024">
    <property type="entry name" value="ARM-type_fold"/>
</dbReference>
<dbReference type="AlphaFoldDB" id="A0A8C4NNV3"/>
<dbReference type="GO" id="GO:0006355">
    <property type="term" value="P:regulation of DNA-templated transcription"/>
    <property type="evidence" value="ECO:0007669"/>
    <property type="project" value="TreeGrafter"/>
</dbReference>
<dbReference type="PANTHER" id="PTHR11139">
    <property type="entry name" value="ATAXIA TELANGIECTASIA MUTATED ATM -RELATED"/>
    <property type="match status" value="1"/>
</dbReference>
<accession>A0A8C4NNV3</accession>
<organism evidence="1 2">
    <name type="scientific">Eptatretus burgeri</name>
    <name type="common">Inshore hagfish</name>
    <dbReference type="NCBI Taxonomy" id="7764"/>
    <lineage>
        <taxon>Eukaryota</taxon>
        <taxon>Metazoa</taxon>
        <taxon>Chordata</taxon>
        <taxon>Craniata</taxon>
        <taxon>Vertebrata</taxon>
        <taxon>Cyclostomata</taxon>
        <taxon>Myxini</taxon>
        <taxon>Myxiniformes</taxon>
        <taxon>Myxinidae</taxon>
        <taxon>Eptatretinae</taxon>
        <taxon>Eptatretus</taxon>
    </lineage>
</organism>
<dbReference type="GO" id="GO:0006281">
    <property type="term" value="P:DNA repair"/>
    <property type="evidence" value="ECO:0007669"/>
    <property type="project" value="TreeGrafter"/>
</dbReference>
<evidence type="ECO:0000313" key="1">
    <source>
        <dbReference type="Ensembl" id="ENSEBUP00000007362.1"/>
    </source>
</evidence>
<evidence type="ECO:0000313" key="2">
    <source>
        <dbReference type="Proteomes" id="UP000694388"/>
    </source>
</evidence>
<dbReference type="Pfam" id="PF20175">
    <property type="entry name" value="Tra1_central"/>
    <property type="match status" value="1"/>
</dbReference>
<name>A0A8C4NNV3_EPTBU</name>
<proteinExistence type="predicted"/>